<dbReference type="InterPro" id="IPR052221">
    <property type="entry name" value="SLC35F_Transporter"/>
</dbReference>
<feature type="transmembrane region" description="Helical" evidence="8">
    <location>
        <begin position="142"/>
        <end position="160"/>
    </location>
</feature>
<dbReference type="OrthoDB" id="429955at2759"/>
<dbReference type="PANTHER" id="PTHR14233">
    <property type="entry name" value="DUF914-RELATED"/>
    <property type="match status" value="1"/>
</dbReference>
<dbReference type="PANTHER" id="PTHR14233:SF4">
    <property type="entry name" value="SOLUTE CARRIER FAMILY 35 MEMBER F2"/>
    <property type="match status" value="1"/>
</dbReference>
<feature type="transmembrane region" description="Helical" evidence="8">
    <location>
        <begin position="167"/>
        <end position="191"/>
    </location>
</feature>
<evidence type="ECO:0000256" key="1">
    <source>
        <dbReference type="ARBA" id="ARBA00004141"/>
    </source>
</evidence>
<feature type="transmembrane region" description="Helical" evidence="8">
    <location>
        <begin position="203"/>
        <end position="224"/>
    </location>
</feature>
<feature type="transmembrane region" description="Helical" evidence="8">
    <location>
        <begin position="236"/>
        <end position="256"/>
    </location>
</feature>
<dbReference type="Proteomes" id="UP000018208">
    <property type="component" value="Unassembled WGS sequence"/>
</dbReference>
<organism evidence="9">
    <name type="scientific">Spironucleus salmonicida</name>
    <dbReference type="NCBI Taxonomy" id="348837"/>
    <lineage>
        <taxon>Eukaryota</taxon>
        <taxon>Metamonada</taxon>
        <taxon>Diplomonadida</taxon>
        <taxon>Hexamitidae</taxon>
        <taxon>Hexamitinae</taxon>
        <taxon>Spironucleus</taxon>
    </lineage>
</organism>
<feature type="transmembrane region" description="Helical" evidence="8">
    <location>
        <begin position="262"/>
        <end position="282"/>
    </location>
</feature>
<feature type="transmembrane region" description="Helical" evidence="8">
    <location>
        <begin position="118"/>
        <end position="136"/>
    </location>
</feature>
<dbReference type="InterPro" id="IPR009262">
    <property type="entry name" value="SLC35_F1/F2/F6"/>
</dbReference>
<keyword evidence="5 8" id="KW-1133">Transmembrane helix</keyword>
<dbReference type="GO" id="GO:0016020">
    <property type="term" value="C:membrane"/>
    <property type="evidence" value="ECO:0007669"/>
    <property type="project" value="UniProtKB-SubCell"/>
</dbReference>
<proteinExistence type="inferred from homology"/>
<comment type="subcellular location">
    <subcellularLocation>
        <location evidence="1">Membrane</location>
        <topology evidence="1">Multi-pass membrane protein</topology>
    </subcellularLocation>
</comment>
<evidence type="ECO:0000256" key="5">
    <source>
        <dbReference type="ARBA" id="ARBA00022989"/>
    </source>
</evidence>
<dbReference type="Pfam" id="PF06027">
    <property type="entry name" value="SLC35F"/>
    <property type="match status" value="1"/>
</dbReference>
<reference evidence="10" key="2">
    <citation type="submission" date="2020-12" db="EMBL/GenBank/DDBJ databases">
        <title>New Spironucleus salmonicida genome in near-complete chromosomes.</title>
        <authorList>
            <person name="Xu F."/>
            <person name="Kurt Z."/>
            <person name="Jimenez-Gonzalez A."/>
            <person name="Astvaldsson A."/>
            <person name="Andersson J.O."/>
            <person name="Svard S.G."/>
        </authorList>
    </citation>
    <scope>NUCLEOTIDE SEQUENCE</scope>
    <source>
        <strain evidence="10">ATCC 50377</strain>
    </source>
</reference>
<keyword evidence="4 8" id="KW-0812">Transmembrane</keyword>
<evidence type="ECO:0000256" key="2">
    <source>
        <dbReference type="ARBA" id="ARBA00007863"/>
    </source>
</evidence>
<feature type="transmembrane region" description="Helical" evidence="8">
    <location>
        <begin position="91"/>
        <end position="111"/>
    </location>
</feature>
<evidence type="ECO:0000256" key="3">
    <source>
        <dbReference type="ARBA" id="ARBA00022448"/>
    </source>
</evidence>
<name>V6LCT0_9EUKA</name>
<evidence type="ECO:0000313" key="10">
    <source>
        <dbReference type="EMBL" id="KAH0575153.1"/>
    </source>
</evidence>
<evidence type="ECO:0000256" key="7">
    <source>
        <dbReference type="SAM" id="MobiDB-lite"/>
    </source>
</evidence>
<evidence type="ECO:0000313" key="9">
    <source>
        <dbReference type="EMBL" id="EST42290.1"/>
    </source>
</evidence>
<evidence type="ECO:0000256" key="4">
    <source>
        <dbReference type="ARBA" id="ARBA00022692"/>
    </source>
</evidence>
<dbReference type="EMBL" id="KI546165">
    <property type="protein sequence ID" value="EST42290.1"/>
    <property type="molecule type" value="Genomic_DNA"/>
</dbReference>
<keyword evidence="6 8" id="KW-0472">Membrane</keyword>
<gene>
    <name evidence="9" type="ORF">SS50377_18158</name>
    <name evidence="10" type="ORF">SS50377_22779</name>
</gene>
<dbReference type="AlphaFoldDB" id="V6LCT0"/>
<feature type="transmembrane region" description="Helical" evidence="8">
    <location>
        <begin position="66"/>
        <end position="85"/>
    </location>
</feature>
<accession>V6LCT0</accession>
<evidence type="ECO:0000256" key="8">
    <source>
        <dbReference type="SAM" id="Phobius"/>
    </source>
</evidence>
<reference evidence="9 10" key="1">
    <citation type="journal article" date="2014" name="PLoS Genet.">
        <title>The Genome of Spironucleus salmonicida Highlights a Fish Pathogen Adapted to Fluctuating Environments.</title>
        <authorList>
            <person name="Xu F."/>
            <person name="Jerlstrom-Hultqvist J."/>
            <person name="Einarsson E."/>
            <person name="Astvaldsson A."/>
            <person name="Svard S.G."/>
            <person name="Andersson J.O."/>
        </authorList>
    </citation>
    <scope>NUCLEOTIDE SEQUENCE</scope>
    <source>
        <strain evidence="10">ATCC 50377</strain>
    </source>
</reference>
<comment type="similarity">
    <text evidence="2">Belongs to the SLC35F solute transporter family.</text>
</comment>
<feature type="transmembrane region" description="Helical" evidence="8">
    <location>
        <begin position="36"/>
        <end position="54"/>
    </location>
</feature>
<dbReference type="EMBL" id="AUWU02000003">
    <property type="protein sequence ID" value="KAH0575153.1"/>
    <property type="molecule type" value="Genomic_DNA"/>
</dbReference>
<keyword evidence="11" id="KW-1185">Reference proteome</keyword>
<dbReference type="VEuPathDB" id="GiardiaDB:SS50377_22779"/>
<keyword evidence="3" id="KW-0813">Transport</keyword>
<dbReference type="GO" id="GO:0022857">
    <property type="term" value="F:transmembrane transporter activity"/>
    <property type="evidence" value="ECO:0007669"/>
    <property type="project" value="InterPro"/>
</dbReference>
<evidence type="ECO:0000256" key="6">
    <source>
        <dbReference type="ARBA" id="ARBA00023136"/>
    </source>
</evidence>
<feature type="transmembrane region" description="Helical" evidence="8">
    <location>
        <begin position="7"/>
        <end position="30"/>
    </location>
</feature>
<protein>
    <submittedName>
        <fullName evidence="9">EamA-like transporter family protein</fullName>
    </submittedName>
    <submittedName>
        <fullName evidence="10">Solute carrier family protein</fullName>
    </submittedName>
</protein>
<evidence type="ECO:0000313" key="11">
    <source>
        <dbReference type="Proteomes" id="UP000018208"/>
    </source>
</evidence>
<sequence>MKLSKIVIITILTLSVSLLNALLVNLINASYIYGEYAPFFCNYIYYFCCILMLLHPKNWNWTKLWTRLVCGLVDALGGILITYSYKFTAPASATLLLSVSTPFSMLFSFLLNKYRYSVLEVILLVLTVGFAAGFAGSDFSGTNWLGSVLACLSGVTYGFGTAINERFSAGVTIAQFLSQIGISGFALNFAASLAVEMPLYRLFGWQIVLIQVAWGVGLFAWYWLAVALIQRAGGVVLSLALLGSNVFTFPLAILIFGRKFVWWQVLLGAGLIASVAAFVFVNDRRNRRAGERGENVYNIQRGENDENTENTENAKNIQNAESRGESGVDSGVAGTPLQVGASEV</sequence>
<feature type="region of interest" description="Disordered" evidence="7">
    <location>
        <begin position="300"/>
        <end position="344"/>
    </location>
</feature>